<dbReference type="PRINTS" id="PR00291">
    <property type="entry name" value="KUNITZINHBTR"/>
</dbReference>
<proteinExistence type="inferred from homology"/>
<dbReference type="AlphaFoldDB" id="A0AAF0V4R5"/>
<keyword evidence="2" id="KW-0646">Protease inhibitor</keyword>
<reference evidence="4" key="1">
    <citation type="submission" date="2023-08" db="EMBL/GenBank/DDBJ databases">
        <title>A de novo genome assembly of Solanum verrucosum Schlechtendal, a Mexican diploid species geographically isolated from the other diploid A-genome species in potato relatives.</title>
        <authorList>
            <person name="Hosaka K."/>
        </authorList>
    </citation>
    <scope>NUCLEOTIDE SEQUENCE</scope>
    <source>
        <tissue evidence="4">Young leaves</tissue>
    </source>
</reference>
<evidence type="ECO:0000256" key="3">
    <source>
        <dbReference type="SAM" id="SignalP"/>
    </source>
</evidence>
<keyword evidence="3" id="KW-0732">Signal</keyword>
<dbReference type="Pfam" id="PF00197">
    <property type="entry name" value="Kunitz_legume"/>
    <property type="match status" value="1"/>
</dbReference>
<dbReference type="CDD" id="cd00178">
    <property type="entry name" value="beta-trefoil_STI"/>
    <property type="match status" value="1"/>
</dbReference>
<evidence type="ECO:0000313" key="5">
    <source>
        <dbReference type="Proteomes" id="UP001234989"/>
    </source>
</evidence>
<accession>A0AAF0V4R5</accession>
<dbReference type="PANTHER" id="PTHR33107">
    <property type="entry name" value="KUNITZ TRYPSIN INHIBITOR 2"/>
    <property type="match status" value="1"/>
</dbReference>
<dbReference type="InterPro" id="IPR002160">
    <property type="entry name" value="Prot_inh_Kunz-lg"/>
</dbReference>
<sequence length="217" mass="24225">MKIILLLLFSLAFLLLFTLASSTNNIPNQAFRTIRDIEGNPLNKNSRYFIVSAIWGAGGGGVRLANLGNQGQNDCPTSVVQSRNDLDNGIAVYITPHDPKYDIISEMSTVNIKFYLDSPTCSHFTMWMVDDFPKPADQLYTISTGEQLIDSVNLNNRFQIKSLGGSTYKLVFCPYGEKFTCQNVGIADENGYNRLVLTENEKAFVFKKDERIGMAIV</sequence>
<evidence type="ECO:0000313" key="4">
    <source>
        <dbReference type="EMBL" id="WMV57219.1"/>
    </source>
</evidence>
<keyword evidence="5" id="KW-1185">Reference proteome</keyword>
<dbReference type="Proteomes" id="UP001234989">
    <property type="component" value="Chromosome 12"/>
</dbReference>
<feature type="chain" id="PRO_5041969871" evidence="3">
    <location>
        <begin position="23"/>
        <end position="217"/>
    </location>
</feature>
<gene>
    <name evidence="4" type="ORF">MTR67_050604</name>
</gene>
<dbReference type="EMBL" id="CP133623">
    <property type="protein sequence ID" value="WMV57219.1"/>
    <property type="molecule type" value="Genomic_DNA"/>
</dbReference>
<dbReference type="PROSITE" id="PS00283">
    <property type="entry name" value="SOYBEAN_KUNITZ"/>
    <property type="match status" value="1"/>
</dbReference>
<dbReference type="InterPro" id="IPR056368">
    <property type="entry name" value="KTI1"/>
</dbReference>
<name>A0AAF0V4R5_SOLVR</name>
<evidence type="ECO:0000256" key="1">
    <source>
        <dbReference type="ARBA" id="ARBA00005440"/>
    </source>
</evidence>
<evidence type="ECO:0000256" key="2">
    <source>
        <dbReference type="ARBA" id="ARBA00022690"/>
    </source>
</evidence>
<protein>
    <submittedName>
        <fullName evidence="4">Uncharacterized protein</fullName>
    </submittedName>
</protein>
<dbReference type="SMART" id="SM00452">
    <property type="entry name" value="STI"/>
    <property type="match status" value="1"/>
</dbReference>
<feature type="signal peptide" evidence="3">
    <location>
        <begin position="1"/>
        <end position="22"/>
    </location>
</feature>
<dbReference type="GO" id="GO:0004866">
    <property type="term" value="F:endopeptidase inhibitor activity"/>
    <property type="evidence" value="ECO:0007669"/>
    <property type="project" value="InterPro"/>
</dbReference>
<dbReference type="SUPFAM" id="SSF50386">
    <property type="entry name" value="STI-like"/>
    <property type="match status" value="1"/>
</dbReference>
<dbReference type="InterPro" id="IPR011065">
    <property type="entry name" value="Kunitz_inhibitor_STI-like_sf"/>
</dbReference>
<comment type="similarity">
    <text evidence="1">Belongs to the protease inhibitor I3 (leguminous Kunitz-type inhibitor) family.</text>
</comment>
<organism evidence="4 5">
    <name type="scientific">Solanum verrucosum</name>
    <dbReference type="NCBI Taxonomy" id="315347"/>
    <lineage>
        <taxon>Eukaryota</taxon>
        <taxon>Viridiplantae</taxon>
        <taxon>Streptophyta</taxon>
        <taxon>Embryophyta</taxon>
        <taxon>Tracheophyta</taxon>
        <taxon>Spermatophyta</taxon>
        <taxon>Magnoliopsida</taxon>
        <taxon>eudicotyledons</taxon>
        <taxon>Gunneridae</taxon>
        <taxon>Pentapetalae</taxon>
        <taxon>asterids</taxon>
        <taxon>lamiids</taxon>
        <taxon>Solanales</taxon>
        <taxon>Solanaceae</taxon>
        <taxon>Solanoideae</taxon>
        <taxon>Solaneae</taxon>
        <taxon>Solanum</taxon>
    </lineage>
</organism>
<dbReference type="PANTHER" id="PTHR33107:SF79">
    <property type="entry name" value="MIRACULIN-LIKE"/>
    <property type="match status" value="1"/>
</dbReference>
<dbReference type="Gene3D" id="2.80.10.50">
    <property type="match status" value="1"/>
</dbReference>